<sequence length="100" mass="11854">MIPYEFIIVRFKYLRLQVYIGEMGMENQNKISDFKSCLKFFNIPDMPFEALSYSEKELYNICYRFYKAGDLDFDSVDTSALDAENKRKLSELVSQILDTF</sequence>
<dbReference type="GeneID" id="26887623"/>
<keyword evidence="2" id="KW-1185">Reference proteome</keyword>
<evidence type="ECO:0000313" key="2">
    <source>
        <dbReference type="Proteomes" id="UP000202190"/>
    </source>
</evidence>
<accession>A0A0N9PCS3</accession>
<dbReference type="KEGG" id="vg:26887623"/>
<dbReference type="RefSeq" id="YP_009230213.1">
    <property type="nucleotide sequence ID" value="NC_029314.1"/>
</dbReference>
<dbReference type="Proteomes" id="UP000202190">
    <property type="component" value="Segment"/>
</dbReference>
<evidence type="ECO:0000313" key="1">
    <source>
        <dbReference type="EMBL" id="ALG96872.1"/>
    </source>
</evidence>
<organism evidence="1 2">
    <name type="scientific">Acidianus rod-shaped virus 2</name>
    <dbReference type="NCBI Taxonomy" id="1732175"/>
    <lineage>
        <taxon>Viruses</taxon>
        <taxon>Adnaviria</taxon>
        <taxon>Zilligvirae</taxon>
        <taxon>Taleaviricota</taxon>
        <taxon>Tokiviricetes</taxon>
        <taxon>Ligamenvirales</taxon>
        <taxon>Rudiviridae</taxon>
        <taxon>Hoswirudivirus</taxon>
        <taxon>Hoswirudivirus pozzuoliense</taxon>
        <taxon>Hoswirudivirus ARV2</taxon>
    </lineage>
</organism>
<reference evidence="1 2" key="1">
    <citation type="journal article" date="2015" name="Environ. Microbiol.">
        <title>Novel viral genomes identified from six metagenomes reveal wide distribution of archaeal viruses and high viral diversity in terrestrial hot springs.</title>
        <authorList>
            <person name="Gudbergsdottir S.R."/>
            <person name="Menzel P."/>
            <person name="Krogh A."/>
            <person name="Young M."/>
            <person name="Peng X."/>
        </authorList>
    </citation>
    <scope>NUCLEOTIDE SEQUENCE [LARGE SCALE GENOMIC DNA]</scope>
    <source>
        <strain evidence="1 2">ARV2</strain>
    </source>
</reference>
<name>A0A0N9PCS3_9VIRU</name>
<protein>
    <submittedName>
        <fullName evidence="1">Uncharacterized protein</fullName>
    </submittedName>
</protein>
<dbReference type="EMBL" id="KP282675">
    <property type="protein sequence ID" value="ALG96872.1"/>
    <property type="molecule type" value="Genomic_DNA"/>
</dbReference>
<proteinExistence type="predicted"/>